<name>A0A6M2BM53_9GAMM</name>
<sequence length="269" mass="29120">MPVAKTQDGCEIHFEVMGQSNAPAVMVGYPWCNGWARIQNAMFNGNQASLDTMLEMNRQLVGTLASKYRVVNIEYPRGSAPTTGPFEGDLKAETVAGDYLAVADAAGIQKFVAIGYSWSASFGIQVASRTPRCAGLAVGAWPVLDAPHEQLRGQVDAFARMSPAGSPAQIIMQSNANYYTSILEGWDQESALSSMAAQAGRLYLFVGSNDQGVPGMSVPIAQAIVSSRTRLEQHGWTVDVIDGHDHVSLATQQNVWLGRVMNFFENKTW</sequence>
<keyword evidence="1" id="KW-0378">Hydrolase</keyword>
<gene>
    <name evidence="1" type="ORF">G7Y85_01040</name>
</gene>
<dbReference type="SUPFAM" id="SSF53474">
    <property type="entry name" value="alpha/beta-Hydrolases"/>
    <property type="match status" value="1"/>
</dbReference>
<dbReference type="Proteomes" id="UP000472676">
    <property type="component" value="Unassembled WGS sequence"/>
</dbReference>
<accession>A0A6M2BM53</accession>
<dbReference type="Gene3D" id="3.40.50.1820">
    <property type="entry name" value="alpha/beta hydrolase"/>
    <property type="match status" value="1"/>
</dbReference>
<keyword evidence="2" id="KW-1185">Reference proteome</keyword>
<comment type="caution">
    <text evidence="1">The sequence shown here is derived from an EMBL/GenBank/DDBJ whole genome shotgun (WGS) entry which is preliminary data.</text>
</comment>
<dbReference type="InterPro" id="IPR029058">
    <property type="entry name" value="AB_hydrolase_fold"/>
</dbReference>
<dbReference type="EMBL" id="JAAMOW010000001">
    <property type="protein sequence ID" value="NGY03341.1"/>
    <property type="molecule type" value="Genomic_DNA"/>
</dbReference>
<reference evidence="1 2" key="1">
    <citation type="journal article" date="2014" name="Int. J. Syst. Evol. Microbiol.">
        <title>Solimonas terrae sp. nov., isolated from soil.</title>
        <authorList>
            <person name="Kim S.J."/>
            <person name="Moon J.Y."/>
            <person name="Weon H.Y."/>
            <person name="Ahn J.H."/>
            <person name="Chen W.M."/>
            <person name="Kwon S.W."/>
        </authorList>
    </citation>
    <scope>NUCLEOTIDE SEQUENCE [LARGE SCALE GENOMIC DNA]</scope>
    <source>
        <strain evidence="1 2">KIS83-12</strain>
    </source>
</reference>
<proteinExistence type="predicted"/>
<evidence type="ECO:0000313" key="1">
    <source>
        <dbReference type="EMBL" id="NGY03341.1"/>
    </source>
</evidence>
<organism evidence="1 2">
    <name type="scientific">Solimonas terrae</name>
    <dbReference type="NCBI Taxonomy" id="1396819"/>
    <lineage>
        <taxon>Bacteria</taxon>
        <taxon>Pseudomonadati</taxon>
        <taxon>Pseudomonadota</taxon>
        <taxon>Gammaproteobacteria</taxon>
        <taxon>Nevskiales</taxon>
        <taxon>Nevskiaceae</taxon>
        <taxon>Solimonas</taxon>
    </lineage>
</organism>
<dbReference type="AlphaFoldDB" id="A0A6M2BM53"/>
<protein>
    <submittedName>
        <fullName evidence="1">Alpha/beta hydrolase</fullName>
    </submittedName>
</protein>
<evidence type="ECO:0000313" key="2">
    <source>
        <dbReference type="Proteomes" id="UP000472676"/>
    </source>
</evidence>
<dbReference type="GO" id="GO:0016787">
    <property type="term" value="F:hydrolase activity"/>
    <property type="evidence" value="ECO:0007669"/>
    <property type="project" value="UniProtKB-KW"/>
</dbReference>
<dbReference type="RefSeq" id="WP_166250759.1">
    <property type="nucleotide sequence ID" value="NZ_JAAMOW010000001.1"/>
</dbReference>